<dbReference type="PANTHER" id="PTHR10381:SF55">
    <property type="entry name" value="ATP-DEPENDENT CLP PROTEASE PROTEOLYTIC SUBUNIT-RELATED PROTEIN 1, CHLOROPLASTIC"/>
    <property type="match status" value="1"/>
</dbReference>
<dbReference type="SUPFAM" id="SSF52096">
    <property type="entry name" value="ClpP/crotonase"/>
    <property type="match status" value="1"/>
</dbReference>
<accession>A0A1R3GZ73</accession>
<evidence type="ECO:0000313" key="2">
    <source>
        <dbReference type="Proteomes" id="UP000187203"/>
    </source>
</evidence>
<dbReference type="OrthoDB" id="2017408at2759"/>
<sequence length="134" mass="14975">MAFGQAAMLLSLGAKGYRWLQPNSSTKLYLPKVHKSTGSVTDMWIKAKELDANTDCFLELLEKGIGKSKEELRKDIQLSKYFDAQEAIDYGIADRILQPRDAATAYEKRNYDEMLAQQKAKRRPGGPQAAASGF</sequence>
<dbReference type="PANTHER" id="PTHR10381">
    <property type="entry name" value="ATP-DEPENDENT CLP PROTEASE PROTEOLYTIC SUBUNIT"/>
    <property type="match status" value="1"/>
</dbReference>
<proteinExistence type="predicted"/>
<keyword evidence="2" id="KW-1185">Reference proteome</keyword>
<dbReference type="InterPro" id="IPR023562">
    <property type="entry name" value="ClpP/TepA"/>
</dbReference>
<dbReference type="GO" id="GO:0006515">
    <property type="term" value="P:protein quality control for misfolded or incompletely synthesized proteins"/>
    <property type="evidence" value="ECO:0007669"/>
    <property type="project" value="TreeGrafter"/>
</dbReference>
<protein>
    <submittedName>
        <fullName evidence="1">ClpP/TepA</fullName>
    </submittedName>
</protein>
<gene>
    <name evidence="1" type="ORF">COLO4_32528</name>
</gene>
<dbReference type="GO" id="GO:0004252">
    <property type="term" value="F:serine-type endopeptidase activity"/>
    <property type="evidence" value="ECO:0007669"/>
    <property type="project" value="TreeGrafter"/>
</dbReference>
<dbReference type="AlphaFoldDB" id="A0A1R3GZ73"/>
<dbReference type="Gene3D" id="3.90.226.10">
    <property type="entry name" value="2-enoyl-CoA Hydratase, Chain A, domain 1"/>
    <property type="match status" value="1"/>
</dbReference>
<dbReference type="Proteomes" id="UP000187203">
    <property type="component" value="Unassembled WGS sequence"/>
</dbReference>
<dbReference type="Pfam" id="PF00574">
    <property type="entry name" value="CLP_protease"/>
    <property type="match status" value="1"/>
</dbReference>
<dbReference type="GO" id="GO:0004176">
    <property type="term" value="F:ATP-dependent peptidase activity"/>
    <property type="evidence" value="ECO:0007669"/>
    <property type="project" value="TreeGrafter"/>
</dbReference>
<dbReference type="GO" id="GO:0009368">
    <property type="term" value="C:endopeptidase Clp complex"/>
    <property type="evidence" value="ECO:0007669"/>
    <property type="project" value="TreeGrafter"/>
</dbReference>
<dbReference type="STRING" id="93759.A0A1R3GZ73"/>
<dbReference type="GO" id="GO:0051117">
    <property type="term" value="F:ATPase binding"/>
    <property type="evidence" value="ECO:0007669"/>
    <property type="project" value="TreeGrafter"/>
</dbReference>
<dbReference type="InterPro" id="IPR029045">
    <property type="entry name" value="ClpP/crotonase-like_dom_sf"/>
</dbReference>
<organism evidence="1 2">
    <name type="scientific">Corchorus olitorius</name>
    <dbReference type="NCBI Taxonomy" id="93759"/>
    <lineage>
        <taxon>Eukaryota</taxon>
        <taxon>Viridiplantae</taxon>
        <taxon>Streptophyta</taxon>
        <taxon>Embryophyta</taxon>
        <taxon>Tracheophyta</taxon>
        <taxon>Spermatophyta</taxon>
        <taxon>Magnoliopsida</taxon>
        <taxon>eudicotyledons</taxon>
        <taxon>Gunneridae</taxon>
        <taxon>Pentapetalae</taxon>
        <taxon>rosids</taxon>
        <taxon>malvids</taxon>
        <taxon>Malvales</taxon>
        <taxon>Malvaceae</taxon>
        <taxon>Grewioideae</taxon>
        <taxon>Apeibeae</taxon>
        <taxon>Corchorus</taxon>
    </lineage>
</organism>
<reference evidence="2" key="1">
    <citation type="submission" date="2013-09" db="EMBL/GenBank/DDBJ databases">
        <title>Corchorus olitorius genome sequencing.</title>
        <authorList>
            <person name="Alam M."/>
            <person name="Haque M.S."/>
            <person name="Islam M.S."/>
            <person name="Emdad E.M."/>
            <person name="Islam M.M."/>
            <person name="Ahmed B."/>
            <person name="Halim A."/>
            <person name="Hossen Q.M.M."/>
            <person name="Hossain M.Z."/>
            <person name="Ahmed R."/>
            <person name="Khan M.M."/>
            <person name="Islam R."/>
            <person name="Rashid M.M."/>
            <person name="Khan S.A."/>
            <person name="Rahman M.S."/>
            <person name="Alam M."/>
            <person name="Yahiya A.S."/>
            <person name="Khan M.S."/>
            <person name="Azam M.S."/>
            <person name="Haque T."/>
            <person name="Lashkar M.Z.H."/>
            <person name="Akhand A.I."/>
            <person name="Morshed G."/>
            <person name="Roy S."/>
            <person name="Uddin K.S."/>
            <person name="Rabeya T."/>
            <person name="Hossain A.S."/>
            <person name="Chowdhury A."/>
            <person name="Snigdha A.R."/>
            <person name="Mortoza M.S."/>
            <person name="Matin S.A."/>
            <person name="Hoque S.M.E."/>
            <person name="Islam M.K."/>
            <person name="Roy D.K."/>
            <person name="Haider R."/>
            <person name="Moosa M.M."/>
            <person name="Elias S.M."/>
            <person name="Hasan A.M."/>
            <person name="Jahan S."/>
            <person name="Shafiuddin M."/>
            <person name="Mahmood N."/>
            <person name="Shommy N.S."/>
        </authorList>
    </citation>
    <scope>NUCLEOTIDE SEQUENCE [LARGE SCALE GENOMIC DNA]</scope>
    <source>
        <strain evidence="2">cv. O-4</strain>
    </source>
</reference>
<dbReference type="EMBL" id="AWUE01021128">
    <property type="protein sequence ID" value="OMO63357.1"/>
    <property type="molecule type" value="Genomic_DNA"/>
</dbReference>
<comment type="caution">
    <text evidence="1">The sequence shown here is derived from an EMBL/GenBank/DDBJ whole genome shotgun (WGS) entry which is preliminary data.</text>
</comment>
<evidence type="ECO:0000313" key="1">
    <source>
        <dbReference type="EMBL" id="OMO63357.1"/>
    </source>
</evidence>
<name>A0A1R3GZ73_9ROSI</name>